<feature type="region of interest" description="Disordered" evidence="1">
    <location>
        <begin position="40"/>
        <end position="140"/>
    </location>
</feature>
<feature type="compositionally biased region" description="Basic and acidic residues" evidence="1">
    <location>
        <begin position="57"/>
        <end position="68"/>
    </location>
</feature>
<proteinExistence type="predicted"/>
<evidence type="ECO:0000256" key="1">
    <source>
        <dbReference type="SAM" id="MobiDB-lite"/>
    </source>
</evidence>
<feature type="compositionally biased region" description="Polar residues" evidence="1">
    <location>
        <begin position="89"/>
        <end position="105"/>
    </location>
</feature>
<protein>
    <submittedName>
        <fullName evidence="2">Uncharacterized protein</fullName>
    </submittedName>
</protein>
<accession>A0ABY5BPQ6</accession>
<feature type="compositionally biased region" description="Polar residues" evidence="1">
    <location>
        <begin position="175"/>
        <end position="191"/>
    </location>
</feature>
<feature type="compositionally biased region" description="Low complexity" evidence="1">
    <location>
        <begin position="78"/>
        <end position="88"/>
    </location>
</feature>
<evidence type="ECO:0000313" key="2">
    <source>
        <dbReference type="EMBL" id="USS85043.1"/>
    </source>
</evidence>
<evidence type="ECO:0000313" key="3">
    <source>
        <dbReference type="Proteomes" id="UP001056707"/>
    </source>
</evidence>
<gene>
    <name evidence="2" type="ORF">M3M35_07070</name>
</gene>
<keyword evidence="3" id="KW-1185">Reference proteome</keyword>
<feature type="region of interest" description="Disordered" evidence="1">
    <location>
        <begin position="171"/>
        <end position="191"/>
    </location>
</feature>
<dbReference type="EMBL" id="CP097116">
    <property type="protein sequence ID" value="USS85043.1"/>
    <property type="molecule type" value="Genomic_DNA"/>
</dbReference>
<organism evidence="2 3">
    <name type="scientific">Fructilactobacillus myrtifloralis</name>
    <dbReference type="NCBI Taxonomy" id="2940301"/>
    <lineage>
        <taxon>Bacteria</taxon>
        <taxon>Bacillati</taxon>
        <taxon>Bacillota</taxon>
        <taxon>Bacilli</taxon>
        <taxon>Lactobacillales</taxon>
        <taxon>Lactobacillaceae</taxon>
        <taxon>Fructilactobacillus</taxon>
    </lineage>
</organism>
<dbReference type="Proteomes" id="UP001056707">
    <property type="component" value="Chromosome"/>
</dbReference>
<sequence>METRVKKQHRKNVKKFLLGLLLVIPVAFLVGYEIAQAGYHNDSKPVKPTPSKQSKQHVWDKGESRDSETSEGAPTTRGQQGQNSGNGNARNPTTHAQTRQQTVNQDTGTNNDGETTDPLSGPGAGCAVVNRYQTDPETGKIVDVSTGQEATEAEKNEFMQNQEEQRDYLKRANEKINQMNQPENSNSSDEH</sequence>
<dbReference type="RefSeq" id="WP_252749938.1">
    <property type="nucleotide sequence ID" value="NZ_CP097116.1"/>
</dbReference>
<feature type="compositionally biased region" description="Low complexity" evidence="1">
    <location>
        <begin position="106"/>
        <end position="117"/>
    </location>
</feature>
<reference evidence="2" key="1">
    <citation type="submission" date="2022-05" db="EMBL/GenBank/DDBJ databases">
        <authorList>
            <person name="Oliphant S.A."/>
            <person name="Watson-Haigh N.S."/>
            <person name="Sumby K.M."/>
            <person name="Gardner J.M."/>
            <person name="Jiranek V."/>
        </authorList>
    </citation>
    <scope>NUCLEOTIDE SEQUENCE</scope>
    <source>
        <strain evidence="2">KI16_H9</strain>
    </source>
</reference>
<name>A0ABY5BPQ6_9LACO</name>